<evidence type="ECO:0000256" key="11">
    <source>
        <dbReference type="ARBA" id="ARBA00039567"/>
    </source>
</evidence>
<dbReference type="Gene3D" id="1.10.287.130">
    <property type="match status" value="1"/>
</dbReference>
<sequence length="355" mass="39307">MQTELVLDSLSTAVILVDPQLKPLYANSAAEQLFGFSRARLTEHPLSHHYLSLGIEESVLRDRVQQQASLSVSQINLVTLEKQAHVVDLTVSPYETDSAGASALIELRTLDQRLKIHQALVSENQQQAAQLLVRGLAHEIKNPLGGLRGAAQLLERELDDPDLQEFTGMIIEQADRLRGIVDKLLGPQKPTERVEINLHRILEKVLRLVEMTLPDSVQLDRDYDPSIPDLTLEPDQMQQALLNIVQNAQQALSKTGGRITIRTRTHHQVSIGQHTHKLVAAISIIDDGPGVAPELVDTLFYPMVTNKAQGSGLGLSIAHTIVSQHQGRIECQSGQGQTEFTVWLPIKPLIKDKCR</sequence>
<dbReference type="InterPro" id="IPR003594">
    <property type="entry name" value="HATPase_dom"/>
</dbReference>
<dbReference type="InterPro" id="IPR035965">
    <property type="entry name" value="PAS-like_dom_sf"/>
</dbReference>
<dbReference type="InterPro" id="IPR000014">
    <property type="entry name" value="PAS"/>
</dbReference>
<dbReference type="PROSITE" id="PS50109">
    <property type="entry name" value="HIS_KIN"/>
    <property type="match status" value="1"/>
</dbReference>
<dbReference type="PANTHER" id="PTHR43065">
    <property type="entry name" value="SENSOR HISTIDINE KINASE"/>
    <property type="match status" value="1"/>
</dbReference>
<reference evidence="16" key="1">
    <citation type="journal article" date="2014" name="Int. J. Syst. Evol. Microbiol.">
        <title>Complete genome sequence of Corynebacterium casei LMG S-19264T (=DSM 44701T), isolated from a smear-ripened cheese.</title>
        <authorList>
            <consortium name="US DOE Joint Genome Institute (JGI-PGF)"/>
            <person name="Walter F."/>
            <person name="Albersmeier A."/>
            <person name="Kalinowski J."/>
            <person name="Ruckert C."/>
        </authorList>
    </citation>
    <scope>NUCLEOTIDE SEQUENCE</scope>
    <source>
        <strain evidence="16">NBRC 101628</strain>
    </source>
</reference>
<dbReference type="Proteomes" id="UP001161422">
    <property type="component" value="Unassembled WGS sequence"/>
</dbReference>
<dbReference type="AlphaFoldDB" id="A0AA37RXS5"/>
<dbReference type="PROSITE" id="PS50112">
    <property type="entry name" value="PAS"/>
    <property type="match status" value="1"/>
</dbReference>
<comment type="catalytic activity">
    <reaction evidence="1">
        <text>ATP + protein L-histidine = ADP + protein N-phospho-L-histidine.</text>
        <dbReference type="EC" id="2.7.13.3"/>
    </reaction>
</comment>
<reference evidence="16" key="2">
    <citation type="submission" date="2023-01" db="EMBL/GenBank/DDBJ databases">
        <title>Draft genome sequence of Paraferrimonas sedimenticola strain NBRC 101628.</title>
        <authorList>
            <person name="Sun Q."/>
            <person name="Mori K."/>
        </authorList>
    </citation>
    <scope>NUCLEOTIDE SEQUENCE</scope>
    <source>
        <strain evidence="16">NBRC 101628</strain>
    </source>
</reference>
<evidence type="ECO:0000256" key="2">
    <source>
        <dbReference type="ARBA" id="ARBA00012438"/>
    </source>
</evidence>
<dbReference type="Pfam" id="PF00512">
    <property type="entry name" value="HisKA"/>
    <property type="match status" value="1"/>
</dbReference>
<dbReference type="PRINTS" id="PR00344">
    <property type="entry name" value="BCTRLSENSOR"/>
</dbReference>
<feature type="domain" description="PAS" evidence="15">
    <location>
        <begin position="1"/>
        <end position="41"/>
    </location>
</feature>
<dbReference type="RefSeq" id="WP_095504571.1">
    <property type="nucleotide sequence ID" value="NZ_BSNC01000006.1"/>
</dbReference>
<dbReference type="InterPro" id="IPR005467">
    <property type="entry name" value="His_kinase_dom"/>
</dbReference>
<gene>
    <name evidence="16" type="primary">glnL</name>
    <name evidence="16" type="ORF">GCM10007895_29020</name>
</gene>
<evidence type="ECO:0000256" key="1">
    <source>
        <dbReference type="ARBA" id="ARBA00000085"/>
    </source>
</evidence>
<evidence type="ECO:0000259" key="15">
    <source>
        <dbReference type="PROSITE" id="PS50112"/>
    </source>
</evidence>
<dbReference type="Pfam" id="PF02518">
    <property type="entry name" value="HATPase_c"/>
    <property type="match status" value="1"/>
</dbReference>
<comment type="function">
    <text evidence="10">Member of the two-component regulatory system NtrB/NtrC, which controls expression of the nitrogen-regulated (ntr) genes in response to nitrogen limitation. Under conditions of nitrogen limitation, NtrB autophosphorylates and transfers the phosphoryl group to NtrC. In the presence of nitrogen, acts as a phosphatase that dephosphorylates and inactivates NtrC.</text>
</comment>
<dbReference type="InterPro" id="IPR004358">
    <property type="entry name" value="Sig_transdc_His_kin-like_C"/>
</dbReference>
<evidence type="ECO:0000313" key="17">
    <source>
        <dbReference type="Proteomes" id="UP001161422"/>
    </source>
</evidence>
<evidence type="ECO:0000259" key="14">
    <source>
        <dbReference type="PROSITE" id="PS50109"/>
    </source>
</evidence>
<keyword evidence="3" id="KW-0597">Phosphoprotein</keyword>
<dbReference type="SMART" id="SM00091">
    <property type="entry name" value="PAS"/>
    <property type="match status" value="1"/>
</dbReference>
<dbReference type="InterPro" id="IPR013656">
    <property type="entry name" value="PAS_4"/>
</dbReference>
<dbReference type="CDD" id="cd00082">
    <property type="entry name" value="HisKA"/>
    <property type="match status" value="1"/>
</dbReference>
<evidence type="ECO:0000256" key="8">
    <source>
        <dbReference type="ARBA" id="ARBA00023012"/>
    </source>
</evidence>
<accession>A0AA37RXS5</accession>
<keyword evidence="9" id="KW-0535">Nitrogen fixation</keyword>
<keyword evidence="5" id="KW-0547">Nucleotide-binding</keyword>
<organism evidence="16 17">
    <name type="scientific">Paraferrimonas sedimenticola</name>
    <dbReference type="NCBI Taxonomy" id="375674"/>
    <lineage>
        <taxon>Bacteria</taxon>
        <taxon>Pseudomonadati</taxon>
        <taxon>Pseudomonadota</taxon>
        <taxon>Gammaproteobacteria</taxon>
        <taxon>Alteromonadales</taxon>
        <taxon>Ferrimonadaceae</taxon>
        <taxon>Paraferrimonas</taxon>
    </lineage>
</organism>
<evidence type="ECO:0000256" key="12">
    <source>
        <dbReference type="ARBA" id="ARBA00042313"/>
    </source>
</evidence>
<dbReference type="PANTHER" id="PTHR43065:SF16">
    <property type="entry name" value="SENSORY HISTIDINE KINASE_PHOSPHATASE NTRB"/>
    <property type="match status" value="1"/>
</dbReference>
<evidence type="ECO:0000313" key="16">
    <source>
        <dbReference type="EMBL" id="GLP97595.1"/>
    </source>
</evidence>
<dbReference type="GO" id="GO:0000155">
    <property type="term" value="F:phosphorelay sensor kinase activity"/>
    <property type="evidence" value="ECO:0007669"/>
    <property type="project" value="InterPro"/>
</dbReference>
<name>A0AA37RXS5_9GAMM</name>
<dbReference type="InterPro" id="IPR036097">
    <property type="entry name" value="HisK_dim/P_sf"/>
</dbReference>
<evidence type="ECO:0000256" key="3">
    <source>
        <dbReference type="ARBA" id="ARBA00022553"/>
    </source>
</evidence>
<evidence type="ECO:0000256" key="6">
    <source>
        <dbReference type="ARBA" id="ARBA00022777"/>
    </source>
</evidence>
<dbReference type="InterPro" id="IPR003661">
    <property type="entry name" value="HisK_dim/P_dom"/>
</dbReference>
<keyword evidence="8" id="KW-0902">Two-component regulatory system</keyword>
<evidence type="ECO:0000256" key="7">
    <source>
        <dbReference type="ARBA" id="ARBA00022840"/>
    </source>
</evidence>
<dbReference type="Pfam" id="PF08448">
    <property type="entry name" value="PAS_4"/>
    <property type="match status" value="1"/>
</dbReference>
<evidence type="ECO:0000256" key="13">
    <source>
        <dbReference type="ARBA" id="ARBA00043094"/>
    </source>
</evidence>
<dbReference type="InterPro" id="IPR036890">
    <property type="entry name" value="HATPase_C_sf"/>
</dbReference>
<proteinExistence type="predicted"/>
<dbReference type="Gene3D" id="3.30.565.10">
    <property type="entry name" value="Histidine kinase-like ATPase, C-terminal domain"/>
    <property type="match status" value="1"/>
</dbReference>
<feature type="domain" description="Histidine kinase" evidence="14">
    <location>
        <begin position="135"/>
        <end position="348"/>
    </location>
</feature>
<dbReference type="CDD" id="cd00130">
    <property type="entry name" value="PAS"/>
    <property type="match status" value="1"/>
</dbReference>
<dbReference type="SMART" id="SM00387">
    <property type="entry name" value="HATPase_c"/>
    <property type="match status" value="1"/>
</dbReference>
<keyword evidence="6 16" id="KW-0418">Kinase</keyword>
<dbReference type="NCBIfam" id="NF008293">
    <property type="entry name" value="PRK11073.1"/>
    <property type="match status" value="1"/>
</dbReference>
<keyword evidence="4" id="KW-0808">Transferase</keyword>
<keyword evidence="17" id="KW-1185">Reference proteome</keyword>
<evidence type="ECO:0000256" key="10">
    <source>
        <dbReference type="ARBA" id="ARBA00037696"/>
    </source>
</evidence>
<dbReference type="EC" id="2.7.13.3" evidence="2"/>
<evidence type="ECO:0000256" key="9">
    <source>
        <dbReference type="ARBA" id="ARBA00023231"/>
    </source>
</evidence>
<evidence type="ECO:0000256" key="4">
    <source>
        <dbReference type="ARBA" id="ARBA00022679"/>
    </source>
</evidence>
<dbReference type="SMART" id="SM00388">
    <property type="entry name" value="HisKA"/>
    <property type="match status" value="1"/>
</dbReference>
<dbReference type="SUPFAM" id="SSF55785">
    <property type="entry name" value="PYP-like sensor domain (PAS domain)"/>
    <property type="match status" value="1"/>
</dbReference>
<dbReference type="Gene3D" id="3.30.450.20">
    <property type="entry name" value="PAS domain"/>
    <property type="match status" value="1"/>
</dbReference>
<dbReference type="EMBL" id="BSNC01000006">
    <property type="protein sequence ID" value="GLP97595.1"/>
    <property type="molecule type" value="Genomic_DNA"/>
</dbReference>
<dbReference type="GO" id="GO:0005524">
    <property type="term" value="F:ATP binding"/>
    <property type="evidence" value="ECO:0007669"/>
    <property type="project" value="UniProtKB-KW"/>
</dbReference>
<protein>
    <recommendedName>
        <fullName evidence="11">Sensory histidine kinase/phosphatase NtrB</fullName>
        <ecNumber evidence="2">2.7.13.3</ecNumber>
    </recommendedName>
    <alternativeName>
        <fullName evidence="12">Nitrogen regulation protein NR(II)</fullName>
    </alternativeName>
    <alternativeName>
        <fullName evidence="13">Nitrogen regulator II</fullName>
    </alternativeName>
</protein>
<evidence type="ECO:0000256" key="5">
    <source>
        <dbReference type="ARBA" id="ARBA00022741"/>
    </source>
</evidence>
<dbReference type="SUPFAM" id="SSF55874">
    <property type="entry name" value="ATPase domain of HSP90 chaperone/DNA topoisomerase II/histidine kinase"/>
    <property type="match status" value="1"/>
</dbReference>
<dbReference type="SUPFAM" id="SSF47384">
    <property type="entry name" value="Homodimeric domain of signal transducing histidine kinase"/>
    <property type="match status" value="1"/>
</dbReference>
<comment type="caution">
    <text evidence="16">The sequence shown here is derived from an EMBL/GenBank/DDBJ whole genome shotgun (WGS) entry which is preliminary data.</text>
</comment>
<keyword evidence="7" id="KW-0067">ATP-binding</keyword>